<feature type="transmembrane region" description="Helical" evidence="8">
    <location>
        <begin position="411"/>
        <end position="429"/>
    </location>
</feature>
<evidence type="ECO:0000256" key="4">
    <source>
        <dbReference type="ARBA" id="ARBA00022692"/>
    </source>
</evidence>
<dbReference type="PIRSF" id="PIRSF016636">
    <property type="entry name" value="AlgI_DltB"/>
    <property type="match status" value="1"/>
</dbReference>
<keyword evidence="7" id="KW-0808">Transferase</keyword>
<dbReference type="Proteomes" id="UP000760668">
    <property type="component" value="Unassembled WGS sequence"/>
</dbReference>
<evidence type="ECO:0000256" key="8">
    <source>
        <dbReference type="SAM" id="Phobius"/>
    </source>
</evidence>
<keyword evidence="5 8" id="KW-1133">Transmembrane helix</keyword>
<evidence type="ECO:0000256" key="1">
    <source>
        <dbReference type="ARBA" id="ARBA00004651"/>
    </source>
</evidence>
<comment type="similarity">
    <text evidence="2 7">Belongs to the membrane-bound acyltransferase family.</text>
</comment>
<dbReference type="Pfam" id="PF03062">
    <property type="entry name" value="MBOAT"/>
    <property type="match status" value="1"/>
</dbReference>
<feature type="transmembrane region" description="Helical" evidence="8">
    <location>
        <begin position="146"/>
        <end position="165"/>
    </location>
</feature>
<evidence type="ECO:0000313" key="9">
    <source>
        <dbReference type="EMBL" id="HJG86806.1"/>
    </source>
</evidence>
<evidence type="ECO:0000256" key="7">
    <source>
        <dbReference type="PIRNR" id="PIRNR016636"/>
    </source>
</evidence>
<feature type="transmembrane region" description="Helical" evidence="8">
    <location>
        <begin position="305"/>
        <end position="331"/>
    </location>
</feature>
<keyword evidence="7" id="KW-0012">Acyltransferase</keyword>
<dbReference type="GO" id="GO:0016746">
    <property type="term" value="F:acyltransferase activity"/>
    <property type="evidence" value="ECO:0007669"/>
    <property type="project" value="UniProtKB-KW"/>
</dbReference>
<reference evidence="9" key="2">
    <citation type="submission" date="2021-09" db="EMBL/GenBank/DDBJ databases">
        <authorList>
            <person name="Gilroy R."/>
        </authorList>
    </citation>
    <scope>NUCLEOTIDE SEQUENCE</scope>
    <source>
        <strain evidence="9">CHK179-5677</strain>
    </source>
</reference>
<accession>A0A921MMF7</accession>
<evidence type="ECO:0000256" key="6">
    <source>
        <dbReference type="ARBA" id="ARBA00023136"/>
    </source>
</evidence>
<protein>
    <submittedName>
        <fullName evidence="9">MBOAT family protein</fullName>
    </submittedName>
</protein>
<feature type="transmembrane region" description="Helical" evidence="8">
    <location>
        <begin position="388"/>
        <end position="405"/>
    </location>
</feature>
<dbReference type="PIRSF" id="PIRSF500217">
    <property type="entry name" value="AlgI"/>
    <property type="match status" value="1"/>
</dbReference>
<keyword evidence="4 8" id="KW-0812">Transmembrane</keyword>
<evidence type="ECO:0000256" key="5">
    <source>
        <dbReference type="ARBA" id="ARBA00022989"/>
    </source>
</evidence>
<keyword evidence="6 7" id="KW-0472">Membrane</keyword>
<evidence type="ECO:0000256" key="2">
    <source>
        <dbReference type="ARBA" id="ARBA00010323"/>
    </source>
</evidence>
<comment type="caution">
    <text evidence="9">The sequence shown here is derived from an EMBL/GenBank/DDBJ whole genome shotgun (WGS) entry which is preliminary data.</text>
</comment>
<evidence type="ECO:0000313" key="10">
    <source>
        <dbReference type="Proteomes" id="UP000760668"/>
    </source>
</evidence>
<dbReference type="AlphaFoldDB" id="A0A921MMF7"/>
<reference evidence="9" key="1">
    <citation type="journal article" date="2021" name="PeerJ">
        <title>Extensive microbial diversity within the chicken gut microbiome revealed by metagenomics and culture.</title>
        <authorList>
            <person name="Gilroy R."/>
            <person name="Ravi A."/>
            <person name="Getino M."/>
            <person name="Pursley I."/>
            <person name="Horton D.L."/>
            <person name="Alikhan N.F."/>
            <person name="Baker D."/>
            <person name="Gharbi K."/>
            <person name="Hall N."/>
            <person name="Watson M."/>
            <person name="Adriaenssens E.M."/>
            <person name="Foster-Nyarko E."/>
            <person name="Jarju S."/>
            <person name="Secka A."/>
            <person name="Antonio M."/>
            <person name="Oren A."/>
            <person name="Chaudhuri R.R."/>
            <person name="La Ragione R."/>
            <person name="Hildebrand F."/>
            <person name="Pallen M.J."/>
        </authorList>
    </citation>
    <scope>NUCLEOTIDE SEQUENCE</scope>
    <source>
        <strain evidence="9">CHK179-5677</strain>
    </source>
</reference>
<feature type="transmembrane region" description="Helical" evidence="8">
    <location>
        <begin position="364"/>
        <end position="381"/>
    </location>
</feature>
<proteinExistence type="inferred from homology"/>
<feature type="transmembrane region" description="Helical" evidence="8">
    <location>
        <begin position="30"/>
        <end position="59"/>
    </location>
</feature>
<dbReference type="InterPro" id="IPR024194">
    <property type="entry name" value="Ac/AlaTfrase_AlgI/DltB"/>
</dbReference>
<dbReference type="InterPro" id="IPR004299">
    <property type="entry name" value="MBOAT_fam"/>
</dbReference>
<dbReference type="EMBL" id="DYUC01000071">
    <property type="protein sequence ID" value="HJG86806.1"/>
    <property type="molecule type" value="Genomic_DNA"/>
</dbReference>
<feature type="transmembrane region" description="Helical" evidence="8">
    <location>
        <begin position="450"/>
        <end position="469"/>
    </location>
</feature>
<dbReference type="PANTHER" id="PTHR13285:SF18">
    <property type="entry name" value="PROTEIN-CYSTEINE N-PALMITOYLTRANSFERASE RASP"/>
    <property type="match status" value="1"/>
</dbReference>
<feature type="transmembrane region" description="Helical" evidence="8">
    <location>
        <begin position="6"/>
        <end position="23"/>
    </location>
</feature>
<organism evidence="9 10">
    <name type="scientific">Pseudoflavonifractor capillosus</name>
    <dbReference type="NCBI Taxonomy" id="106588"/>
    <lineage>
        <taxon>Bacteria</taxon>
        <taxon>Bacillati</taxon>
        <taxon>Bacillota</taxon>
        <taxon>Clostridia</taxon>
        <taxon>Eubacteriales</taxon>
        <taxon>Oscillospiraceae</taxon>
        <taxon>Pseudoflavonifractor</taxon>
    </lineage>
</organism>
<keyword evidence="3 7" id="KW-1003">Cell membrane</keyword>
<gene>
    <name evidence="9" type="ORF">K8V01_07290</name>
</gene>
<sequence>MTFLTPQFFCFFPVTALVFFLLPRRARNPWLLLASWFFYLCAKPIYLTFLLFTIAASYLTGRLLERSRSKGTLAACLVILGLLLFVFKYLNFALSLAGQALSALGFSFSAPVLDILMPVGISFYLFQAMGYVIDVYRGKVPAERDLLLYALFLSFFPQIVSGPIARADQLLPQFKAEHRFDWDEFRAGLFRFLWGAFKKLVLADRLAVLVNTIFTAPQDFGALQLAGAAVAFSLQLYCDFSSYSDMALGTARAMGFSLLENFRTPFFSRSIAEFWRRWHMSLSFWFRDYLYIPLGGSRKGTARKYLNVLIVFAVSGLWHGAAMTFVVWGVLNGLYQVIGGVTASLRGRLHRVLRLKEDGWPLRLWQILCTFLLSTAAFVFFKAGSVSIGLDMLSGMLHGPLWVFTSMGLDRWELLAALFGLIVLLAVDLRSVNHDITADYLAAPRPVRWLVLWFLLFSCVVLGSYGAGYDAQSFIYGFSF</sequence>
<dbReference type="InterPro" id="IPR028362">
    <property type="entry name" value="AlgI"/>
</dbReference>
<dbReference type="PANTHER" id="PTHR13285">
    <property type="entry name" value="ACYLTRANSFERASE"/>
    <property type="match status" value="1"/>
</dbReference>
<dbReference type="GO" id="GO:0042121">
    <property type="term" value="P:alginic acid biosynthetic process"/>
    <property type="evidence" value="ECO:0007669"/>
    <property type="project" value="InterPro"/>
</dbReference>
<dbReference type="GO" id="GO:0005886">
    <property type="term" value="C:plasma membrane"/>
    <property type="evidence" value="ECO:0007669"/>
    <property type="project" value="UniProtKB-SubCell"/>
</dbReference>
<dbReference type="InterPro" id="IPR051085">
    <property type="entry name" value="MB_O-acyltransferase"/>
</dbReference>
<evidence type="ECO:0000256" key="3">
    <source>
        <dbReference type="ARBA" id="ARBA00022475"/>
    </source>
</evidence>
<name>A0A921MMF7_9FIRM</name>
<comment type="subcellular location">
    <subcellularLocation>
        <location evidence="1">Cell membrane</location>
        <topology evidence="1">Multi-pass membrane protein</topology>
    </subcellularLocation>
</comment>
<feature type="transmembrane region" description="Helical" evidence="8">
    <location>
        <begin position="103"/>
        <end position="126"/>
    </location>
</feature>
<feature type="transmembrane region" description="Helical" evidence="8">
    <location>
        <begin position="71"/>
        <end position="91"/>
    </location>
</feature>
<dbReference type="RefSeq" id="WP_295369746.1">
    <property type="nucleotide sequence ID" value="NZ_DYUC01000071.1"/>
</dbReference>